<evidence type="ECO:0000256" key="2">
    <source>
        <dbReference type="ARBA" id="ARBA00023043"/>
    </source>
</evidence>
<evidence type="ECO:0000313" key="3">
    <source>
        <dbReference type="EMBL" id="GFF13506.1"/>
    </source>
</evidence>
<dbReference type="PANTHER" id="PTHR24198:SF165">
    <property type="entry name" value="ANKYRIN REPEAT-CONTAINING PROTEIN-RELATED"/>
    <property type="match status" value="1"/>
</dbReference>
<evidence type="ECO:0000313" key="4">
    <source>
        <dbReference type="Proteomes" id="UP000452235"/>
    </source>
</evidence>
<accession>A0A5M3YVD0</accession>
<dbReference type="SMART" id="SM00248">
    <property type="entry name" value="ANK"/>
    <property type="match status" value="3"/>
</dbReference>
<dbReference type="EMBL" id="BLJY01000002">
    <property type="protein sequence ID" value="GFF13506.1"/>
    <property type="molecule type" value="Genomic_DNA"/>
</dbReference>
<dbReference type="Proteomes" id="UP000452235">
    <property type="component" value="Unassembled WGS sequence"/>
</dbReference>
<dbReference type="AlphaFoldDB" id="A0A5M3YVD0"/>
<keyword evidence="2" id="KW-0040">ANK repeat</keyword>
<keyword evidence="1" id="KW-0677">Repeat</keyword>
<dbReference type="InterPro" id="IPR002110">
    <property type="entry name" value="Ankyrin_rpt"/>
</dbReference>
<sequence>MEPLSAVANIAQVISLADTIWRLGKETHRIIRAVKNVPQEISQLGLELQEVDVLLLNVRKYCQRYQEQHPLISKQESSPLVQIYITLQSLQAEYNEVSKIVAKELESPQLGKRASLKQWGGKFKLVLGGKLASSSKNLKKYKSQLSINLQVLSSLNELSVNDRLENIHHAVLSIQRPSDSRSVEFNEKESAISTDNALHEKGLSLRSINSMMEQLKTMRLAIEESGTQYEQYLDCWIGDSQHIERAALPLSLLKAKIKESLSLMMDPQPGHSALSEKDAEWIRADLESLLATSHETAAVAIRNPSKTPSEPPKSPHVAQNHTAGQCPYSARNDGIQQAVVSTQFLHQDAPAGKLSIRVQWSKDSNSELYASEIILMLAPKPELAEHGILISLSRYYEKLQVPQITRQLSSYAVVEPSSPAFACVQANDIHGLRSLLQRREVTPTARTTENESLLSYAARHLRLEICELLLNEGADPTHCRWDGANAIYDVRNAFWYRSSDYSIPRSTLSRILRLFVSAGCDINSVALGGSPLHFTVGHTSPGAKMIDESEIQVLVDLLVCLGCDIEHRNADGLTPLLFNAIVPRWHGVAILRALLQWGANPHATTNFGEGALHLAIAFSDPASLHGHGGANSLESRLVLLLRAGCDPALRDVHGHSPSDFAMGSPKTWFQWCMAVERAGCLSMESMMDIEDDGLSTGASTSEETTSGLPACADVNHIFLDWDGFFPWSAHPVCADCGRLCDLQYISRRKRAAWAVFKELRAQFKGR</sequence>
<dbReference type="InterPro" id="IPR036770">
    <property type="entry name" value="Ankyrin_rpt-contain_sf"/>
</dbReference>
<dbReference type="OrthoDB" id="539213at2759"/>
<dbReference type="VEuPathDB" id="FungiDB:ATEG_02517"/>
<protein>
    <submittedName>
        <fullName evidence="3">Ankyrin repeat protein</fullName>
    </submittedName>
</protein>
<dbReference type="PANTHER" id="PTHR24198">
    <property type="entry name" value="ANKYRIN REPEAT AND PROTEIN KINASE DOMAIN-CONTAINING PROTEIN"/>
    <property type="match status" value="1"/>
</dbReference>
<comment type="caution">
    <text evidence="3">The sequence shown here is derived from an EMBL/GenBank/DDBJ whole genome shotgun (WGS) entry which is preliminary data.</text>
</comment>
<keyword evidence="4" id="KW-1185">Reference proteome</keyword>
<gene>
    <name evidence="3" type="ORF">ATEIFO6365_0002061700</name>
</gene>
<dbReference type="SUPFAM" id="SSF48403">
    <property type="entry name" value="Ankyrin repeat"/>
    <property type="match status" value="1"/>
</dbReference>
<reference evidence="3 4" key="1">
    <citation type="submission" date="2020-01" db="EMBL/GenBank/DDBJ databases">
        <title>Aspergillus terreus IFO 6365 whole genome shotgun sequence.</title>
        <authorList>
            <person name="Kanamasa S."/>
            <person name="Takahashi H."/>
        </authorList>
    </citation>
    <scope>NUCLEOTIDE SEQUENCE [LARGE SCALE GENOMIC DNA]</scope>
    <source>
        <strain evidence="3 4">IFO 6365</strain>
    </source>
</reference>
<proteinExistence type="predicted"/>
<dbReference type="Gene3D" id="1.25.40.20">
    <property type="entry name" value="Ankyrin repeat-containing domain"/>
    <property type="match status" value="1"/>
</dbReference>
<organism evidence="3 4">
    <name type="scientific">Aspergillus terreus</name>
    <dbReference type="NCBI Taxonomy" id="33178"/>
    <lineage>
        <taxon>Eukaryota</taxon>
        <taxon>Fungi</taxon>
        <taxon>Dikarya</taxon>
        <taxon>Ascomycota</taxon>
        <taxon>Pezizomycotina</taxon>
        <taxon>Eurotiomycetes</taxon>
        <taxon>Eurotiomycetidae</taxon>
        <taxon>Eurotiales</taxon>
        <taxon>Aspergillaceae</taxon>
        <taxon>Aspergillus</taxon>
        <taxon>Aspergillus subgen. Circumdati</taxon>
    </lineage>
</organism>
<name>A0A5M3YVD0_ASPTE</name>
<evidence type="ECO:0000256" key="1">
    <source>
        <dbReference type="ARBA" id="ARBA00022737"/>
    </source>
</evidence>